<dbReference type="EMBL" id="JARBHB010000008">
    <property type="protein sequence ID" value="KAJ8877480.1"/>
    <property type="molecule type" value="Genomic_DNA"/>
</dbReference>
<dbReference type="Proteomes" id="UP001159363">
    <property type="component" value="Chromosome 7"/>
</dbReference>
<comment type="caution">
    <text evidence="1">The sequence shown here is derived from an EMBL/GenBank/DDBJ whole genome shotgun (WGS) entry which is preliminary data.</text>
</comment>
<accession>A0ABQ9GZP1</accession>
<reference evidence="1 2" key="1">
    <citation type="submission" date="2023-02" db="EMBL/GenBank/DDBJ databases">
        <title>LHISI_Scaffold_Assembly.</title>
        <authorList>
            <person name="Stuart O.P."/>
            <person name="Cleave R."/>
            <person name="Magrath M.J.L."/>
            <person name="Mikheyev A.S."/>
        </authorList>
    </citation>
    <scope>NUCLEOTIDE SEQUENCE [LARGE SCALE GENOMIC DNA]</scope>
    <source>
        <strain evidence="1">Daus_M_001</strain>
        <tissue evidence="1">Leg muscle</tissue>
    </source>
</reference>
<proteinExistence type="predicted"/>
<gene>
    <name evidence="1" type="ORF">PR048_021935</name>
</gene>
<sequence length="341" mass="38699">MEALVMFSVETLVKVNARSTTFPKLANGKYNPFTVTSHFSEALLKLYFYRIFLRLVQTKLNLPDFFSCGNLVGRCCWSAVFSGIFSFPRPYIPALLHCHFASPPSVIKIPMLRLAQTSPRIDKTFIRRRRGKDRCAKYACSPPTKTIRVHSPAGSLRIFVPDDAVGRLVFSGISRFPALSFRRCSILISITLVGSQASMLRAVQISSLTHSLLPHPRAPVWRELEFMVEQTWSDNPVAHFRASLSKLCKSQCILKKYRSGSTGNAKCPGRPRVISQSETGHLVREVAKKKPESVQRNWWITLLQHLDRWSHLGQLGIVPMKQTYKGRAARKKPFISEINRK</sequence>
<evidence type="ECO:0000313" key="2">
    <source>
        <dbReference type="Proteomes" id="UP001159363"/>
    </source>
</evidence>
<protein>
    <submittedName>
        <fullName evidence="1">Uncharacterized protein</fullName>
    </submittedName>
</protein>
<name>A0ABQ9GZP1_9NEOP</name>
<keyword evidence="2" id="KW-1185">Reference proteome</keyword>
<organism evidence="1 2">
    <name type="scientific">Dryococelus australis</name>
    <dbReference type="NCBI Taxonomy" id="614101"/>
    <lineage>
        <taxon>Eukaryota</taxon>
        <taxon>Metazoa</taxon>
        <taxon>Ecdysozoa</taxon>
        <taxon>Arthropoda</taxon>
        <taxon>Hexapoda</taxon>
        <taxon>Insecta</taxon>
        <taxon>Pterygota</taxon>
        <taxon>Neoptera</taxon>
        <taxon>Polyneoptera</taxon>
        <taxon>Phasmatodea</taxon>
        <taxon>Verophasmatodea</taxon>
        <taxon>Anareolatae</taxon>
        <taxon>Phasmatidae</taxon>
        <taxon>Eurycanthinae</taxon>
        <taxon>Dryococelus</taxon>
    </lineage>
</organism>
<evidence type="ECO:0000313" key="1">
    <source>
        <dbReference type="EMBL" id="KAJ8877480.1"/>
    </source>
</evidence>